<name>A0A367ZII9_9BACT</name>
<gene>
    <name evidence="1" type="ORF">OZSIB_1953</name>
</gene>
<protein>
    <recommendedName>
        <fullName evidence="3">Fibronectin type-III domain-containing protein</fullName>
    </recommendedName>
</protein>
<dbReference type="Proteomes" id="UP000252355">
    <property type="component" value="Unassembled WGS sequence"/>
</dbReference>
<accession>A0A367ZII9</accession>
<sequence length="221" mass="23844">MIEHSRPVSAKTLLLLILVSLYTGLSGCGQQVASRPAAGVGVEVSGVLPAGRAGSLLFEQEETGIRVTVPVDGGGRFSSRLPAGRYRILMQQADGRLTLVRRGVTLEDNLTISLLDVDLVPIPTVTSVAVPQVGATDAIIEWETDIESEGRIDFGFSAAYGQSTYTDTRLSRRHRIQLLGLLPATPYHFRIVSTRHGLEEVETFSQDYVFTTEAAPPPPAD</sequence>
<comment type="caution">
    <text evidence="1">The sequence shown here is derived from an EMBL/GenBank/DDBJ whole genome shotgun (WGS) entry which is preliminary data.</text>
</comment>
<organism evidence="1 2">
    <name type="scientific">Candidatus Ozemobacter sibiricus</name>
    <dbReference type="NCBI Taxonomy" id="2268124"/>
    <lineage>
        <taxon>Bacteria</taxon>
        <taxon>Candidatus Ozemobacteria</taxon>
        <taxon>Candidatus Ozemobacterales</taxon>
        <taxon>Candidatus Ozemobacteraceae</taxon>
        <taxon>Candidatus Ozemobacter</taxon>
    </lineage>
</organism>
<evidence type="ECO:0000313" key="2">
    <source>
        <dbReference type="Proteomes" id="UP000252355"/>
    </source>
</evidence>
<evidence type="ECO:0008006" key="3">
    <source>
        <dbReference type="Google" id="ProtNLM"/>
    </source>
</evidence>
<proteinExistence type="predicted"/>
<evidence type="ECO:0000313" key="1">
    <source>
        <dbReference type="EMBL" id="RCK77915.1"/>
    </source>
</evidence>
<dbReference type="PROSITE" id="PS51257">
    <property type="entry name" value="PROKAR_LIPOPROTEIN"/>
    <property type="match status" value="1"/>
</dbReference>
<dbReference type="EMBL" id="QOQW01000030">
    <property type="protein sequence ID" value="RCK77915.1"/>
    <property type="molecule type" value="Genomic_DNA"/>
</dbReference>
<dbReference type="AlphaFoldDB" id="A0A367ZII9"/>
<reference evidence="1 2" key="1">
    <citation type="submission" date="2018-05" db="EMBL/GenBank/DDBJ databases">
        <title>A metagenomic window into the 2 km-deep terrestrial subsurface aquifer revealed taxonomically and functionally diverse microbial community comprising novel uncultured bacterial lineages.</title>
        <authorList>
            <person name="Kadnikov V.V."/>
            <person name="Mardanov A.V."/>
            <person name="Beletsky A.V."/>
            <person name="Banks D."/>
            <person name="Pimenov N.V."/>
            <person name="Frank Y.A."/>
            <person name="Karnachuk O.V."/>
            <person name="Ravin N.V."/>
        </authorList>
    </citation>
    <scope>NUCLEOTIDE SEQUENCE [LARGE SCALE GENOMIC DNA]</scope>
    <source>
        <strain evidence="1">BY5</strain>
    </source>
</reference>